<dbReference type="EMBL" id="MFAF01000018">
    <property type="protein sequence ID" value="OGD78957.1"/>
    <property type="molecule type" value="Genomic_DNA"/>
</dbReference>
<evidence type="ECO:0000313" key="3">
    <source>
        <dbReference type="Proteomes" id="UP000177187"/>
    </source>
</evidence>
<dbReference type="CDD" id="cd11528">
    <property type="entry name" value="NTP-PPase_MazG_Nterm"/>
    <property type="match status" value="1"/>
</dbReference>
<dbReference type="GO" id="GO:0046081">
    <property type="term" value="P:dUTP catabolic process"/>
    <property type="evidence" value="ECO:0007669"/>
    <property type="project" value="TreeGrafter"/>
</dbReference>
<dbReference type="Gene3D" id="1.10.287.1080">
    <property type="entry name" value="MazG-like"/>
    <property type="match status" value="2"/>
</dbReference>
<feature type="domain" description="NTP pyrophosphohydrolase MazG-like" evidence="1">
    <location>
        <begin position="171"/>
        <end position="228"/>
    </location>
</feature>
<dbReference type="PANTHER" id="PTHR30522:SF0">
    <property type="entry name" value="NUCLEOSIDE TRIPHOSPHATE PYROPHOSPHOHYDROLASE"/>
    <property type="match status" value="1"/>
</dbReference>
<dbReference type="GO" id="GO:0046052">
    <property type="term" value="P:UTP catabolic process"/>
    <property type="evidence" value="ECO:0007669"/>
    <property type="project" value="TreeGrafter"/>
</dbReference>
<dbReference type="GO" id="GO:0047429">
    <property type="term" value="F:nucleoside triphosphate diphosphatase activity"/>
    <property type="evidence" value="ECO:0007669"/>
    <property type="project" value="InterPro"/>
</dbReference>
<organism evidence="2 3">
    <name type="scientific">Candidatus Coatesbacteria bacterium RBG_13_66_14</name>
    <dbReference type="NCBI Taxonomy" id="1817816"/>
    <lineage>
        <taxon>Bacteria</taxon>
        <taxon>Candidatus Coatesiibacteriota</taxon>
    </lineage>
</organism>
<dbReference type="GO" id="GO:0046061">
    <property type="term" value="P:dATP catabolic process"/>
    <property type="evidence" value="ECO:0007669"/>
    <property type="project" value="TreeGrafter"/>
</dbReference>
<dbReference type="Pfam" id="PF03819">
    <property type="entry name" value="MazG"/>
    <property type="match status" value="2"/>
</dbReference>
<dbReference type="InterPro" id="IPR011551">
    <property type="entry name" value="NTP_PyrPHydrolase_MazG"/>
</dbReference>
<sequence length="267" mass="30188">MQSYDRLLDTLRTLLSPGGCAWDAEQDVRSMARYLIEEAYEFYDAVAEDSSTGIIEELGDVLYLVSFIGLLAERDGTFTLDRVCDGAAEKMRRRHPHVFDPEGPRLDDADAVIRHWEKVKRGEAEEPVGLPLSRALEKIPVDTPPLLRAVRAQEKAAHYHFDWPEAGGVLDKLEEETAELRRAVEEGRRDRIADELGDVLFSLANLARFLKIDPGQALIGTIKKFQDRLRWMETRCAAEGGSLTDLNLPELEALWQKAKLQRENDAS</sequence>
<dbReference type="GO" id="GO:0006203">
    <property type="term" value="P:dGTP catabolic process"/>
    <property type="evidence" value="ECO:0007669"/>
    <property type="project" value="TreeGrafter"/>
</dbReference>
<evidence type="ECO:0000313" key="2">
    <source>
        <dbReference type="EMBL" id="OGD78957.1"/>
    </source>
</evidence>
<dbReference type="NCBIfam" id="TIGR00444">
    <property type="entry name" value="mazG"/>
    <property type="match status" value="1"/>
</dbReference>
<evidence type="ECO:0000259" key="1">
    <source>
        <dbReference type="Pfam" id="PF03819"/>
    </source>
</evidence>
<dbReference type="InterPro" id="IPR048011">
    <property type="entry name" value="NTP-PPase_MazG-like_C"/>
</dbReference>
<dbReference type="InterPro" id="IPR048015">
    <property type="entry name" value="NTP-PPase_MazG-like_N"/>
</dbReference>
<protein>
    <recommendedName>
        <fullName evidence="1">NTP pyrophosphohydrolase MazG-like domain-containing protein</fullName>
    </recommendedName>
</protein>
<accession>A0A1F5FHC1</accession>
<dbReference type="Proteomes" id="UP000177187">
    <property type="component" value="Unassembled WGS sequence"/>
</dbReference>
<dbReference type="CDD" id="cd11529">
    <property type="entry name" value="NTP-PPase_MazG_Cterm"/>
    <property type="match status" value="1"/>
</dbReference>
<feature type="domain" description="NTP pyrophosphohydrolase MazG-like" evidence="1">
    <location>
        <begin position="26"/>
        <end position="99"/>
    </location>
</feature>
<dbReference type="STRING" id="1817816.A2Y64_01370"/>
<dbReference type="NCBIfam" id="NF007113">
    <property type="entry name" value="PRK09562.1"/>
    <property type="match status" value="1"/>
</dbReference>
<dbReference type="SUPFAM" id="SSF101386">
    <property type="entry name" value="all-alpha NTP pyrophosphatases"/>
    <property type="match status" value="2"/>
</dbReference>
<comment type="caution">
    <text evidence="2">The sequence shown here is derived from an EMBL/GenBank/DDBJ whole genome shotgun (WGS) entry which is preliminary data.</text>
</comment>
<dbReference type="InterPro" id="IPR004518">
    <property type="entry name" value="MazG-like_dom"/>
</dbReference>
<gene>
    <name evidence="2" type="ORF">A2Y64_01370</name>
</gene>
<dbReference type="GO" id="GO:0046047">
    <property type="term" value="P:TTP catabolic process"/>
    <property type="evidence" value="ECO:0007669"/>
    <property type="project" value="TreeGrafter"/>
</dbReference>
<reference evidence="2 3" key="1">
    <citation type="journal article" date="2016" name="Nat. Commun.">
        <title>Thousands of microbial genomes shed light on interconnected biogeochemical processes in an aquifer system.</title>
        <authorList>
            <person name="Anantharaman K."/>
            <person name="Brown C.T."/>
            <person name="Hug L.A."/>
            <person name="Sharon I."/>
            <person name="Castelle C.J."/>
            <person name="Probst A.J."/>
            <person name="Thomas B.C."/>
            <person name="Singh A."/>
            <person name="Wilkins M.J."/>
            <person name="Karaoz U."/>
            <person name="Brodie E.L."/>
            <person name="Williams K.H."/>
            <person name="Hubbard S.S."/>
            <person name="Banfield J.F."/>
        </authorList>
    </citation>
    <scope>NUCLEOTIDE SEQUENCE [LARGE SCALE GENOMIC DNA]</scope>
</reference>
<dbReference type="PANTHER" id="PTHR30522">
    <property type="entry name" value="NUCLEOSIDE TRIPHOSPHATE PYROPHOSPHOHYDROLASE"/>
    <property type="match status" value="1"/>
</dbReference>
<proteinExistence type="predicted"/>
<dbReference type="GO" id="GO:0046076">
    <property type="term" value="P:dTTP catabolic process"/>
    <property type="evidence" value="ECO:0007669"/>
    <property type="project" value="TreeGrafter"/>
</dbReference>
<name>A0A1F5FHC1_9BACT</name>
<dbReference type="AlphaFoldDB" id="A0A1F5FHC1"/>